<evidence type="ECO:0000256" key="12">
    <source>
        <dbReference type="ARBA" id="ARBA00023012"/>
    </source>
</evidence>
<evidence type="ECO:0000256" key="2">
    <source>
        <dbReference type="ARBA" id="ARBA00004429"/>
    </source>
</evidence>
<evidence type="ECO:0000256" key="3">
    <source>
        <dbReference type="ARBA" id="ARBA00012438"/>
    </source>
</evidence>
<keyword evidence="10" id="KW-0067">ATP-binding</keyword>
<dbReference type="GO" id="GO:0005524">
    <property type="term" value="F:ATP binding"/>
    <property type="evidence" value="ECO:0007669"/>
    <property type="project" value="UniProtKB-KW"/>
</dbReference>
<dbReference type="SMART" id="SM00448">
    <property type="entry name" value="REC"/>
    <property type="match status" value="1"/>
</dbReference>
<keyword evidence="13" id="KW-0843">Virulence</keyword>
<evidence type="ECO:0000256" key="4">
    <source>
        <dbReference type="ARBA" id="ARBA00022475"/>
    </source>
</evidence>
<keyword evidence="8" id="KW-0547">Nucleotide-binding</keyword>
<keyword evidence="9 23" id="KW-0418">Kinase</keyword>
<dbReference type="GO" id="GO:0000155">
    <property type="term" value="F:phosphorelay sensor kinase activity"/>
    <property type="evidence" value="ECO:0007669"/>
    <property type="project" value="InterPro"/>
</dbReference>
<keyword evidence="11 19" id="KW-1133">Transmembrane helix</keyword>
<keyword evidence="7 19" id="KW-0812">Transmembrane</keyword>
<evidence type="ECO:0000256" key="6">
    <source>
        <dbReference type="ARBA" id="ARBA00022679"/>
    </source>
</evidence>
<dbReference type="CDD" id="cd00082">
    <property type="entry name" value="HisKA"/>
    <property type="match status" value="1"/>
</dbReference>
<comment type="subcellular location">
    <subcellularLocation>
        <location evidence="2">Cell inner membrane</location>
        <topology evidence="2">Multi-pass membrane protein</topology>
    </subcellularLocation>
</comment>
<comment type="subunit">
    <text evidence="15">At low DSF concentrations, interacts with RpfF.</text>
</comment>
<dbReference type="SMART" id="SM00387">
    <property type="entry name" value="HATPase_c"/>
    <property type="match status" value="1"/>
</dbReference>
<evidence type="ECO:0000256" key="15">
    <source>
        <dbReference type="ARBA" id="ARBA00064003"/>
    </source>
</evidence>
<evidence type="ECO:0000259" key="22">
    <source>
        <dbReference type="PROSITE" id="PS50894"/>
    </source>
</evidence>
<dbReference type="Gene3D" id="3.40.50.2300">
    <property type="match status" value="1"/>
</dbReference>
<keyword evidence="14 19" id="KW-0472">Membrane</keyword>
<dbReference type="SUPFAM" id="SSF47384">
    <property type="entry name" value="Homodimeric domain of signal transducing histidine kinase"/>
    <property type="match status" value="1"/>
</dbReference>
<dbReference type="SUPFAM" id="SSF47226">
    <property type="entry name" value="Histidine-containing phosphotransfer domain, HPT domain"/>
    <property type="match status" value="1"/>
</dbReference>
<evidence type="ECO:0000259" key="20">
    <source>
        <dbReference type="PROSITE" id="PS50109"/>
    </source>
</evidence>
<dbReference type="SUPFAM" id="SSF55874">
    <property type="entry name" value="ATPase domain of HSP90 chaperone/DNA topoisomerase II/histidine kinase"/>
    <property type="match status" value="1"/>
</dbReference>
<keyword evidence="24" id="KW-1185">Reference proteome</keyword>
<evidence type="ECO:0000313" key="23">
    <source>
        <dbReference type="EMBL" id="SOD51373.1"/>
    </source>
</evidence>
<accession>A0A286CY78</accession>
<dbReference type="GO" id="GO:0005886">
    <property type="term" value="C:plasma membrane"/>
    <property type="evidence" value="ECO:0007669"/>
    <property type="project" value="UniProtKB-SubCell"/>
</dbReference>
<protein>
    <recommendedName>
        <fullName evidence="16">Sensory/regulatory protein RpfC</fullName>
        <ecNumber evidence="3">2.7.13.3</ecNumber>
    </recommendedName>
</protein>
<dbReference type="CDD" id="cd00088">
    <property type="entry name" value="HPT"/>
    <property type="match status" value="1"/>
</dbReference>
<feature type="transmembrane region" description="Helical" evidence="19">
    <location>
        <begin position="50"/>
        <end position="72"/>
    </location>
</feature>
<evidence type="ECO:0000256" key="19">
    <source>
        <dbReference type="SAM" id="Phobius"/>
    </source>
</evidence>
<reference evidence="23 24" key="1">
    <citation type="submission" date="2017-09" db="EMBL/GenBank/DDBJ databases">
        <authorList>
            <person name="Ehlers B."/>
            <person name="Leendertz F.H."/>
        </authorList>
    </citation>
    <scope>NUCLEOTIDE SEQUENCE [LARGE SCALE GENOMIC DNA]</scope>
    <source>
        <strain evidence="23 24">CGMCC 1.10978</strain>
    </source>
</reference>
<evidence type="ECO:0000256" key="8">
    <source>
        <dbReference type="ARBA" id="ARBA00022741"/>
    </source>
</evidence>
<dbReference type="FunFam" id="1.10.287.130:FF:000002">
    <property type="entry name" value="Two-component osmosensing histidine kinase"/>
    <property type="match status" value="1"/>
</dbReference>
<feature type="transmembrane region" description="Helical" evidence="19">
    <location>
        <begin position="128"/>
        <end position="149"/>
    </location>
</feature>
<dbReference type="InterPro" id="IPR036890">
    <property type="entry name" value="HATPase_C_sf"/>
</dbReference>
<feature type="domain" description="Response regulatory" evidence="21">
    <location>
        <begin position="465"/>
        <end position="583"/>
    </location>
</feature>
<feature type="transmembrane region" description="Helical" evidence="19">
    <location>
        <begin position="155"/>
        <end position="174"/>
    </location>
</feature>
<dbReference type="Pfam" id="PF01627">
    <property type="entry name" value="Hpt"/>
    <property type="match status" value="1"/>
</dbReference>
<dbReference type="PROSITE" id="PS50894">
    <property type="entry name" value="HPT"/>
    <property type="match status" value="1"/>
</dbReference>
<evidence type="ECO:0000256" key="18">
    <source>
        <dbReference type="PROSITE-ProRule" id="PRU00169"/>
    </source>
</evidence>
<keyword evidence="4" id="KW-1003">Cell membrane</keyword>
<dbReference type="Pfam" id="PF00072">
    <property type="entry name" value="Response_reg"/>
    <property type="match status" value="1"/>
</dbReference>
<dbReference type="InterPro" id="IPR004358">
    <property type="entry name" value="Sig_transdc_His_kin-like_C"/>
</dbReference>
<evidence type="ECO:0000256" key="13">
    <source>
        <dbReference type="ARBA" id="ARBA00023026"/>
    </source>
</evidence>
<dbReference type="SMART" id="SM00388">
    <property type="entry name" value="HisKA"/>
    <property type="match status" value="1"/>
</dbReference>
<feature type="transmembrane region" description="Helical" evidence="19">
    <location>
        <begin position="106"/>
        <end position="121"/>
    </location>
</feature>
<keyword evidence="5 18" id="KW-0597">Phosphoprotein</keyword>
<gene>
    <name evidence="23" type="ORF">SAMN06296416_101590</name>
</gene>
<dbReference type="EMBL" id="OCND01000001">
    <property type="protein sequence ID" value="SOD51373.1"/>
    <property type="molecule type" value="Genomic_DNA"/>
</dbReference>
<dbReference type="Pfam" id="PF00512">
    <property type="entry name" value="HisKA"/>
    <property type="match status" value="1"/>
</dbReference>
<keyword evidence="12" id="KW-0902">Two-component regulatory system</keyword>
<evidence type="ECO:0000256" key="9">
    <source>
        <dbReference type="ARBA" id="ARBA00022777"/>
    </source>
</evidence>
<dbReference type="InterPro" id="IPR003594">
    <property type="entry name" value="HATPase_dom"/>
</dbReference>
<dbReference type="PANTHER" id="PTHR45339:SF1">
    <property type="entry name" value="HYBRID SIGNAL TRANSDUCTION HISTIDINE KINASE J"/>
    <property type="match status" value="1"/>
</dbReference>
<dbReference type="CDD" id="cd16922">
    <property type="entry name" value="HATPase_EvgS-ArcB-TorS-like"/>
    <property type="match status" value="1"/>
</dbReference>
<dbReference type="CDD" id="cd17546">
    <property type="entry name" value="REC_hyHK_CKI1_RcsC-like"/>
    <property type="match status" value="1"/>
</dbReference>
<dbReference type="InterPro" id="IPR008207">
    <property type="entry name" value="Sig_transdc_His_kin_Hpt_dom"/>
</dbReference>
<dbReference type="PRINTS" id="PR00344">
    <property type="entry name" value="BCTRLSENSOR"/>
</dbReference>
<evidence type="ECO:0000256" key="16">
    <source>
        <dbReference type="ARBA" id="ARBA00068150"/>
    </source>
</evidence>
<evidence type="ECO:0000256" key="17">
    <source>
        <dbReference type="PROSITE-ProRule" id="PRU00110"/>
    </source>
</evidence>
<dbReference type="Gene3D" id="1.10.287.130">
    <property type="match status" value="1"/>
</dbReference>
<sequence length="731" mass="78567">MGNLSDWVKTRLSNRPDSEHGQALIRVAIFTGVILYMTGAAWHGSLSPDVYVAAIAMSAAGAGIGLALFMSILASPGKSNVRRIIGMVTDYGLMTVAMTWKGEPLAWLYVILMWVTVGNGLRYGNRFLLGAVASACVSFGTVVALNPYWQQNLSLGIGLWFGLIAVPMYLSGLLRQLTRATEEARRANEAKSRFLANMSHEFRTPLNGLSGMSELLATTRLDSEQRECLSTIQASARSLLALVEDVLDISAIEAGKLKLNLVDFSPREIVDNIGMILAPQARSKQLNYEVSFAPGVPERLRGDAGHLRQVLLNLAGNAVKFTDAGHVRLEVAPGAARTDGGVCLRFTVSDTGVGIPAAVRTRLFEAFEQADASLARRYGGTGLGTTIAKGLTEAMGGTIGFESTEQQGSSFWVELPFETVQARPAVAPVHAPESWLEESVPAGSENIIAFSDPFLRHRARVRSMQLLVADDHEANRMVVQRLLQKAGHKVTCVNGGEDVLNALESSDYDAVICDLHMPDVSGLDLLKQLRVMEAGGGRRTPVLILSADVTPEAIRNCEKAGARAFMAKPVVASRLLDVLAEVATNGNISVTATPAAPASAPMRLGDEILDLTVLDELSALGMGDVFEREFIAQCLNDADGCIGAMAHAMEQETGENLRDHAHALKGVASNLGLVKVAAAASELMRLSDWQISREWKQRLAALNSYLAQGRSALETRARARQQSSEHGSDRT</sequence>
<evidence type="ECO:0000256" key="10">
    <source>
        <dbReference type="ARBA" id="ARBA00022840"/>
    </source>
</evidence>
<evidence type="ECO:0000256" key="14">
    <source>
        <dbReference type="ARBA" id="ARBA00023136"/>
    </source>
</evidence>
<dbReference type="InterPro" id="IPR001789">
    <property type="entry name" value="Sig_transdc_resp-reg_receiver"/>
</dbReference>
<dbReference type="InterPro" id="IPR005467">
    <property type="entry name" value="His_kinase_dom"/>
</dbReference>
<dbReference type="RefSeq" id="WP_097120367.1">
    <property type="nucleotide sequence ID" value="NZ_OCND01000001.1"/>
</dbReference>
<dbReference type="Gene3D" id="1.20.120.160">
    <property type="entry name" value="HPT domain"/>
    <property type="match status" value="1"/>
</dbReference>
<dbReference type="PANTHER" id="PTHR45339">
    <property type="entry name" value="HYBRID SIGNAL TRANSDUCTION HISTIDINE KINASE J"/>
    <property type="match status" value="1"/>
</dbReference>
<dbReference type="InterPro" id="IPR011006">
    <property type="entry name" value="CheY-like_superfamily"/>
</dbReference>
<feature type="modified residue" description="Phosphohistidine" evidence="17">
    <location>
        <position position="662"/>
    </location>
</feature>
<evidence type="ECO:0000256" key="5">
    <source>
        <dbReference type="ARBA" id="ARBA00022553"/>
    </source>
</evidence>
<dbReference type="EC" id="2.7.13.3" evidence="3"/>
<dbReference type="InterPro" id="IPR036641">
    <property type="entry name" value="HPT_dom_sf"/>
</dbReference>
<comment type="catalytic activity">
    <reaction evidence="1">
        <text>ATP + protein L-histidine = ADP + protein N-phospho-L-histidine.</text>
        <dbReference type="EC" id="2.7.13.3"/>
    </reaction>
</comment>
<dbReference type="SUPFAM" id="SSF52172">
    <property type="entry name" value="CheY-like"/>
    <property type="match status" value="1"/>
</dbReference>
<dbReference type="InterPro" id="IPR036097">
    <property type="entry name" value="HisK_dim/P_sf"/>
</dbReference>
<feature type="domain" description="Histidine kinase" evidence="20">
    <location>
        <begin position="197"/>
        <end position="419"/>
    </location>
</feature>
<evidence type="ECO:0000256" key="7">
    <source>
        <dbReference type="ARBA" id="ARBA00022692"/>
    </source>
</evidence>
<dbReference type="OrthoDB" id="9797243at2"/>
<dbReference type="FunFam" id="3.30.565.10:FF:000010">
    <property type="entry name" value="Sensor histidine kinase RcsC"/>
    <property type="match status" value="1"/>
</dbReference>
<keyword evidence="6" id="KW-0808">Transferase</keyword>
<name>A0A286CY78_9GAMM</name>
<dbReference type="PROSITE" id="PS50109">
    <property type="entry name" value="HIS_KIN"/>
    <property type="match status" value="1"/>
</dbReference>
<feature type="transmembrane region" description="Helical" evidence="19">
    <location>
        <begin position="23"/>
        <end position="44"/>
    </location>
</feature>
<dbReference type="Proteomes" id="UP000219374">
    <property type="component" value="Unassembled WGS sequence"/>
</dbReference>
<evidence type="ECO:0000313" key="24">
    <source>
        <dbReference type="Proteomes" id="UP000219374"/>
    </source>
</evidence>
<feature type="domain" description="HPt" evidence="22">
    <location>
        <begin position="623"/>
        <end position="720"/>
    </location>
</feature>
<organism evidence="23 24">
    <name type="scientific">Pseudoxanthomonas wuyuanensis</name>
    <dbReference type="NCBI Taxonomy" id="1073196"/>
    <lineage>
        <taxon>Bacteria</taxon>
        <taxon>Pseudomonadati</taxon>
        <taxon>Pseudomonadota</taxon>
        <taxon>Gammaproteobacteria</taxon>
        <taxon>Lysobacterales</taxon>
        <taxon>Lysobacteraceae</taxon>
        <taxon>Pseudoxanthomonas</taxon>
    </lineage>
</organism>
<dbReference type="Pfam" id="PF02518">
    <property type="entry name" value="HATPase_c"/>
    <property type="match status" value="1"/>
</dbReference>
<evidence type="ECO:0000259" key="21">
    <source>
        <dbReference type="PROSITE" id="PS50110"/>
    </source>
</evidence>
<feature type="modified residue" description="4-aspartylphosphate" evidence="18">
    <location>
        <position position="514"/>
    </location>
</feature>
<dbReference type="Gene3D" id="3.30.565.10">
    <property type="entry name" value="Histidine kinase-like ATPase, C-terminal domain"/>
    <property type="match status" value="1"/>
</dbReference>
<dbReference type="PROSITE" id="PS50110">
    <property type="entry name" value="RESPONSE_REGULATORY"/>
    <property type="match status" value="1"/>
</dbReference>
<proteinExistence type="predicted"/>
<dbReference type="InterPro" id="IPR003661">
    <property type="entry name" value="HisK_dim/P_dom"/>
</dbReference>
<evidence type="ECO:0000256" key="1">
    <source>
        <dbReference type="ARBA" id="ARBA00000085"/>
    </source>
</evidence>
<dbReference type="SMART" id="SM00073">
    <property type="entry name" value="HPT"/>
    <property type="match status" value="1"/>
</dbReference>
<evidence type="ECO:0000256" key="11">
    <source>
        <dbReference type="ARBA" id="ARBA00022989"/>
    </source>
</evidence>
<dbReference type="AlphaFoldDB" id="A0A286CY78"/>